<keyword evidence="1" id="KW-0472">Membrane</keyword>
<evidence type="ECO:0000256" key="1">
    <source>
        <dbReference type="SAM" id="Phobius"/>
    </source>
</evidence>
<keyword evidence="1" id="KW-0812">Transmembrane</keyword>
<feature type="transmembrane region" description="Helical" evidence="1">
    <location>
        <begin position="368"/>
        <end position="385"/>
    </location>
</feature>
<dbReference type="AlphaFoldDB" id="K5VW53"/>
<accession>K5VW53</accession>
<dbReference type="OMA" id="IWHENDP"/>
<dbReference type="HOGENOM" id="CLU_015091_2_0_1"/>
<feature type="non-terminal residue" evidence="2">
    <location>
        <position position="449"/>
    </location>
</feature>
<dbReference type="EMBL" id="JH971391">
    <property type="protein sequence ID" value="EKM78704.1"/>
    <property type="molecule type" value="Genomic_DNA"/>
</dbReference>
<protein>
    <submittedName>
        <fullName evidence="2">Uncharacterized protein</fullName>
    </submittedName>
</protein>
<keyword evidence="1" id="KW-1133">Transmembrane helix</keyword>
<name>K5VW53_AGABU</name>
<proteinExistence type="predicted"/>
<dbReference type="GeneID" id="18822369"/>
<dbReference type="RefSeq" id="XP_007330531.1">
    <property type="nucleotide sequence ID" value="XM_007330469.1"/>
</dbReference>
<keyword evidence="3" id="KW-1185">Reference proteome</keyword>
<gene>
    <name evidence="2" type="ORF">AGABI1DRAFT_107203</name>
</gene>
<dbReference type="KEGG" id="abp:AGABI1DRAFT107203"/>
<sequence length="449" mass="51339">MYFHQEEKNVVTNANLFDDENFRVVEETINQLFLKVEHDGVVVPPDTQLVVDISWKKLTVGYYFASLQRRCLFWAHEKCVEKLFKRVPNVRSYMHIGHVIEAEFWHHYHLFPHAQTLSSQLVREVKGLLSFMAAERVFNEETTLDCSAKEVDTASGIISSIPLEVIENKGDPCHEAAYYHSFVGYIMAFHALHKFDNRHGQPNARCSRGEKFFDDADLRPLVTHFSRLIFRVMSPVLFYTPETYLESLETIISDGNVFLEAWHAFVIELHQEWNGLVIFATVLLATNVAFLAIPSLDSGDHPESRSAAQICSYLSTVLSIGSIALGQLFSRYHRIKGLEHLDGRIKNNFDLLLDIGCSKLAIMYSLPYAMFSWSVIGFLVAFLIMCFDETTRVVRCLLGIASAVLVLVIIYCVYTIRSNNEERSADSFLTRFNQKVSELYGLCRNTDSD</sequence>
<reference evidence="3" key="1">
    <citation type="journal article" date="2012" name="Proc. Natl. Acad. Sci. U.S.A.">
        <title>Genome sequence of the button mushroom Agaricus bisporus reveals mechanisms governing adaptation to a humic-rich ecological niche.</title>
        <authorList>
            <person name="Morin E."/>
            <person name="Kohler A."/>
            <person name="Baker A.R."/>
            <person name="Foulongne-Oriol M."/>
            <person name="Lombard V."/>
            <person name="Nagy L.G."/>
            <person name="Ohm R.A."/>
            <person name="Patyshakuliyeva A."/>
            <person name="Brun A."/>
            <person name="Aerts A.L."/>
            <person name="Bailey A.M."/>
            <person name="Billette C."/>
            <person name="Coutinho P.M."/>
            <person name="Deakin G."/>
            <person name="Doddapaneni H."/>
            <person name="Floudas D."/>
            <person name="Grimwood J."/>
            <person name="Hilden K."/>
            <person name="Kuees U."/>
            <person name="LaButti K.M."/>
            <person name="Lapidus A."/>
            <person name="Lindquist E.A."/>
            <person name="Lucas S.M."/>
            <person name="Murat C."/>
            <person name="Riley R.W."/>
            <person name="Salamov A.A."/>
            <person name="Schmutz J."/>
            <person name="Subramanian V."/>
            <person name="Woesten H.A.B."/>
            <person name="Xu J."/>
            <person name="Eastwood D.C."/>
            <person name="Foster G.D."/>
            <person name="Sonnenberg A.S."/>
            <person name="Cullen D."/>
            <person name="de Vries R.P."/>
            <person name="Lundell T."/>
            <person name="Hibbett D.S."/>
            <person name="Henrissat B."/>
            <person name="Burton K.S."/>
            <person name="Kerrigan R.W."/>
            <person name="Challen M.P."/>
            <person name="Grigoriev I.V."/>
            <person name="Martin F."/>
        </authorList>
    </citation>
    <scope>NUCLEOTIDE SEQUENCE [LARGE SCALE GENOMIC DNA]</scope>
    <source>
        <strain evidence="3">JB137-S8 / ATCC MYA-4627 / FGSC 10392</strain>
    </source>
</reference>
<feature type="transmembrane region" description="Helical" evidence="1">
    <location>
        <begin position="276"/>
        <end position="295"/>
    </location>
</feature>
<dbReference type="OrthoDB" id="2657661at2759"/>
<feature type="transmembrane region" description="Helical" evidence="1">
    <location>
        <begin position="397"/>
        <end position="416"/>
    </location>
</feature>
<dbReference type="Proteomes" id="UP000008493">
    <property type="component" value="Unassembled WGS sequence"/>
</dbReference>
<evidence type="ECO:0000313" key="3">
    <source>
        <dbReference type="Proteomes" id="UP000008493"/>
    </source>
</evidence>
<dbReference type="eggNOG" id="ENOG502SKZI">
    <property type="taxonomic scope" value="Eukaryota"/>
</dbReference>
<feature type="transmembrane region" description="Helical" evidence="1">
    <location>
        <begin position="307"/>
        <end position="329"/>
    </location>
</feature>
<dbReference type="InParanoid" id="K5VW53"/>
<organism evidence="2 3">
    <name type="scientific">Agaricus bisporus var. burnettii (strain JB137-S8 / ATCC MYA-4627 / FGSC 10392)</name>
    <name type="common">White button mushroom</name>
    <dbReference type="NCBI Taxonomy" id="597362"/>
    <lineage>
        <taxon>Eukaryota</taxon>
        <taxon>Fungi</taxon>
        <taxon>Dikarya</taxon>
        <taxon>Basidiomycota</taxon>
        <taxon>Agaricomycotina</taxon>
        <taxon>Agaricomycetes</taxon>
        <taxon>Agaricomycetidae</taxon>
        <taxon>Agaricales</taxon>
        <taxon>Agaricineae</taxon>
        <taxon>Agaricaceae</taxon>
        <taxon>Agaricus</taxon>
    </lineage>
</organism>
<evidence type="ECO:0000313" key="2">
    <source>
        <dbReference type="EMBL" id="EKM78704.1"/>
    </source>
</evidence>